<dbReference type="Gene3D" id="3.10.20.30">
    <property type="match status" value="1"/>
</dbReference>
<dbReference type="SUPFAM" id="SSF47741">
    <property type="entry name" value="CO dehydrogenase ISP C-domain like"/>
    <property type="match status" value="1"/>
</dbReference>
<evidence type="ECO:0000313" key="7">
    <source>
        <dbReference type="EMBL" id="QEL10122.1"/>
    </source>
</evidence>
<dbReference type="InterPro" id="IPR006058">
    <property type="entry name" value="2Fe2S_fd_BS"/>
</dbReference>
<sequence>MVSIQYSSPASPVGHADPGMAAPSQATAPQETPATGGDVNAGKQRVTLRVNGRSHTLDIEPNVILLDALREILGLHGTKKGCDHGQCGACTVHVNGRSMNACLLLAVMQEGVEITTIEGLAQSAGYEQGQHPVQQAFLQHDAYQCGYCTAGQMMTAAAVINEGNVEGDDVSLREAMSGNICRCGAYKNILEAVQSARARMTGEG</sequence>
<dbReference type="InterPro" id="IPR001041">
    <property type="entry name" value="2Fe-2S_ferredoxin-type"/>
</dbReference>
<dbReference type="GO" id="GO:0051537">
    <property type="term" value="F:2 iron, 2 sulfur cluster binding"/>
    <property type="evidence" value="ECO:0007669"/>
    <property type="project" value="UniProtKB-KW"/>
</dbReference>
<dbReference type="EMBL" id="CP043420">
    <property type="protein sequence ID" value="QEL10122.1"/>
    <property type="molecule type" value="Genomic_DNA"/>
</dbReference>
<dbReference type="InterPro" id="IPR036010">
    <property type="entry name" value="2Fe-2S_ferredoxin-like_sf"/>
</dbReference>
<organism evidence="7 8">
    <name type="scientific">Kushneria phosphatilytica</name>
    <dbReference type="NCBI Taxonomy" id="657387"/>
    <lineage>
        <taxon>Bacteria</taxon>
        <taxon>Pseudomonadati</taxon>
        <taxon>Pseudomonadota</taxon>
        <taxon>Gammaproteobacteria</taxon>
        <taxon>Oceanospirillales</taxon>
        <taxon>Halomonadaceae</taxon>
        <taxon>Kushneria</taxon>
    </lineage>
</organism>
<evidence type="ECO:0000256" key="5">
    <source>
        <dbReference type="ARBA" id="ARBA00023014"/>
    </source>
</evidence>
<dbReference type="GO" id="GO:0046872">
    <property type="term" value="F:metal ion binding"/>
    <property type="evidence" value="ECO:0007669"/>
    <property type="project" value="UniProtKB-KW"/>
</dbReference>
<evidence type="ECO:0000256" key="3">
    <source>
        <dbReference type="ARBA" id="ARBA00023002"/>
    </source>
</evidence>
<keyword evidence="8" id="KW-1185">Reference proteome</keyword>
<dbReference type="InterPro" id="IPR036884">
    <property type="entry name" value="2Fe-2S-bd_dom_sf"/>
</dbReference>
<evidence type="ECO:0000313" key="8">
    <source>
        <dbReference type="Proteomes" id="UP000322553"/>
    </source>
</evidence>
<dbReference type="RefSeq" id="WP_070981430.1">
    <property type="nucleotide sequence ID" value="NZ_CP043420.1"/>
</dbReference>
<keyword evidence="4" id="KW-0408">Iron</keyword>
<dbReference type="InterPro" id="IPR052914">
    <property type="entry name" value="Aldehyde_Oxdr_Iron-Sulfur"/>
</dbReference>
<feature type="compositionally biased region" description="Polar residues" evidence="6">
    <location>
        <begin position="1"/>
        <end position="10"/>
    </location>
</feature>
<dbReference type="Pfam" id="PF00111">
    <property type="entry name" value="Fer2"/>
    <property type="match status" value="1"/>
</dbReference>
<dbReference type="InterPro" id="IPR002888">
    <property type="entry name" value="2Fe-2S-bd"/>
</dbReference>
<dbReference type="PROSITE" id="PS51085">
    <property type="entry name" value="2FE2S_FER_2"/>
    <property type="match status" value="1"/>
</dbReference>
<dbReference type="PROSITE" id="PS00197">
    <property type="entry name" value="2FE2S_FER_1"/>
    <property type="match status" value="1"/>
</dbReference>
<dbReference type="AlphaFoldDB" id="A0A1S1NRE5"/>
<dbReference type="OrthoDB" id="9775084at2"/>
<dbReference type="STRING" id="657387.BH688_15635"/>
<accession>A0A1S1NRE5</accession>
<keyword evidence="2" id="KW-0479">Metal-binding</keyword>
<protein>
    <submittedName>
        <fullName evidence="7">(2Fe-2S)-binding protein</fullName>
    </submittedName>
</protein>
<evidence type="ECO:0000256" key="4">
    <source>
        <dbReference type="ARBA" id="ARBA00023004"/>
    </source>
</evidence>
<dbReference type="PANTHER" id="PTHR45331">
    <property type="entry name" value="OXIDOREDUCTASE, IRON-SULPHUR BINDING SUBUNIT-RELATED-RELATED"/>
    <property type="match status" value="1"/>
</dbReference>
<dbReference type="SUPFAM" id="SSF54292">
    <property type="entry name" value="2Fe-2S ferredoxin-like"/>
    <property type="match status" value="1"/>
</dbReference>
<evidence type="ECO:0000256" key="6">
    <source>
        <dbReference type="SAM" id="MobiDB-lite"/>
    </source>
</evidence>
<gene>
    <name evidence="7" type="ORF">FY550_02570</name>
</gene>
<dbReference type="Pfam" id="PF01799">
    <property type="entry name" value="Fer2_2"/>
    <property type="match status" value="1"/>
</dbReference>
<name>A0A1S1NRE5_9GAMM</name>
<keyword evidence="3" id="KW-0560">Oxidoreductase</keyword>
<proteinExistence type="predicted"/>
<dbReference type="Gene3D" id="1.10.150.120">
    <property type="entry name" value="[2Fe-2S]-binding domain"/>
    <property type="match status" value="1"/>
</dbReference>
<dbReference type="Proteomes" id="UP000322553">
    <property type="component" value="Chromosome"/>
</dbReference>
<dbReference type="FunFam" id="3.10.20.30:FF:000020">
    <property type="entry name" value="Xanthine dehydrogenase iron-sulfur subunit"/>
    <property type="match status" value="1"/>
</dbReference>
<dbReference type="InterPro" id="IPR012675">
    <property type="entry name" value="Beta-grasp_dom_sf"/>
</dbReference>
<keyword evidence="1" id="KW-0001">2Fe-2S</keyword>
<evidence type="ECO:0000256" key="1">
    <source>
        <dbReference type="ARBA" id="ARBA00022714"/>
    </source>
</evidence>
<dbReference type="CDD" id="cd00207">
    <property type="entry name" value="fer2"/>
    <property type="match status" value="1"/>
</dbReference>
<evidence type="ECO:0000256" key="2">
    <source>
        <dbReference type="ARBA" id="ARBA00022723"/>
    </source>
</evidence>
<dbReference type="KEGG" id="kuy:FY550_02570"/>
<feature type="region of interest" description="Disordered" evidence="6">
    <location>
        <begin position="1"/>
        <end position="42"/>
    </location>
</feature>
<reference evidence="7 8" key="1">
    <citation type="submission" date="2019-08" db="EMBL/GenBank/DDBJ databases">
        <title>Complete genome sequence of Kushneria sp. YCWA18, a halophilic phosphate-solubilizing bacterium isolated from Daqiao saltern in China.</title>
        <authorList>
            <person name="Du G.-X."/>
            <person name="Qu L.-Y."/>
        </authorList>
    </citation>
    <scope>NUCLEOTIDE SEQUENCE [LARGE SCALE GENOMIC DNA]</scope>
    <source>
        <strain evidence="7 8">YCWA18</strain>
    </source>
</reference>
<feature type="compositionally biased region" description="Polar residues" evidence="6">
    <location>
        <begin position="24"/>
        <end position="33"/>
    </location>
</feature>
<dbReference type="PANTHER" id="PTHR45331:SF2">
    <property type="entry name" value="OXIDOREDUCTASE WITH IRON-SULFUR SUBUNIT"/>
    <property type="match status" value="1"/>
</dbReference>
<dbReference type="GO" id="GO:0016903">
    <property type="term" value="F:oxidoreductase activity, acting on the aldehyde or oxo group of donors"/>
    <property type="evidence" value="ECO:0007669"/>
    <property type="project" value="TreeGrafter"/>
</dbReference>
<keyword evidence="5" id="KW-0411">Iron-sulfur</keyword>